<evidence type="ECO:0000313" key="1">
    <source>
        <dbReference type="EMBL" id="MED6291225.1"/>
    </source>
</evidence>
<proteinExistence type="predicted"/>
<name>A0ABU7EYR6_9TELE</name>
<keyword evidence="2" id="KW-1185">Reference proteome</keyword>
<comment type="caution">
    <text evidence="1">The sequence shown here is derived from an EMBL/GenBank/DDBJ whole genome shotgun (WGS) entry which is preliminary data.</text>
</comment>
<organism evidence="1 2">
    <name type="scientific">Characodon lateralis</name>
    <dbReference type="NCBI Taxonomy" id="208331"/>
    <lineage>
        <taxon>Eukaryota</taxon>
        <taxon>Metazoa</taxon>
        <taxon>Chordata</taxon>
        <taxon>Craniata</taxon>
        <taxon>Vertebrata</taxon>
        <taxon>Euteleostomi</taxon>
        <taxon>Actinopterygii</taxon>
        <taxon>Neopterygii</taxon>
        <taxon>Teleostei</taxon>
        <taxon>Neoteleostei</taxon>
        <taxon>Acanthomorphata</taxon>
        <taxon>Ovalentaria</taxon>
        <taxon>Atherinomorphae</taxon>
        <taxon>Cyprinodontiformes</taxon>
        <taxon>Goodeidae</taxon>
        <taxon>Characodon</taxon>
    </lineage>
</organism>
<reference evidence="1 2" key="1">
    <citation type="submission" date="2021-06" db="EMBL/GenBank/DDBJ databases">
        <authorList>
            <person name="Palmer J.M."/>
        </authorList>
    </citation>
    <scope>NUCLEOTIDE SEQUENCE [LARGE SCALE GENOMIC DNA]</scope>
    <source>
        <strain evidence="1 2">CL_MEX2019</strain>
        <tissue evidence="1">Muscle</tissue>
    </source>
</reference>
<dbReference type="EMBL" id="JAHUTJ010067643">
    <property type="protein sequence ID" value="MED6291225.1"/>
    <property type="molecule type" value="Genomic_DNA"/>
</dbReference>
<dbReference type="Proteomes" id="UP001352852">
    <property type="component" value="Unassembled WGS sequence"/>
</dbReference>
<sequence length="145" mass="16060">MFWHTQHWTLRSGCRNSISSAGYQNRPANSPITLITPVIPRLDGTAVSHFRPNKVQHGPLSRNMLSQVKNTLQQHNLFLQCNSTVDQSQVVFTPSSAVDAIRLEFLHSASPSLLLEYSLSNKSDLLNPVFPSSPDGAKNGFLFVS</sequence>
<evidence type="ECO:0000313" key="2">
    <source>
        <dbReference type="Proteomes" id="UP001352852"/>
    </source>
</evidence>
<gene>
    <name evidence="1" type="ORF">CHARACLAT_021263</name>
</gene>
<accession>A0ABU7EYR6</accession>
<protein>
    <submittedName>
        <fullName evidence="1">Uncharacterized protein</fullName>
    </submittedName>
</protein>